<sequence length="120" mass="13766">MDERFKKFSKMMDEMMSGMNDEDKEEMRHAFFDKMFEGVSPEDCMKMCGGMMSGNESDQKSSDAMPNMMMGMMGMMCMKIAFDMMRAGPAIGGIPMRRMRDMMDQMRNEDQDPESVPPTG</sequence>
<dbReference type="EMBL" id="NJBN01000005">
    <property type="protein sequence ID" value="TKJ40354.1"/>
    <property type="molecule type" value="Genomic_DNA"/>
</dbReference>
<accession>A0A532UZG9</accession>
<reference evidence="1 2" key="1">
    <citation type="submission" date="2017-06" db="EMBL/GenBank/DDBJ databases">
        <title>Novel microbial phyla capable of carbon fixation and sulfur reduction in deep-sea sediments.</title>
        <authorList>
            <person name="Huang J."/>
            <person name="Baker B."/>
            <person name="Wang Y."/>
        </authorList>
    </citation>
    <scope>NUCLEOTIDE SEQUENCE [LARGE SCALE GENOMIC DNA]</scope>
    <source>
        <strain evidence="1">B3_LCP</strain>
    </source>
</reference>
<evidence type="ECO:0000313" key="2">
    <source>
        <dbReference type="Proteomes" id="UP000319619"/>
    </source>
</evidence>
<comment type="caution">
    <text evidence="1">The sequence shown here is derived from an EMBL/GenBank/DDBJ whole genome shotgun (WGS) entry which is preliminary data.</text>
</comment>
<proteinExistence type="predicted"/>
<gene>
    <name evidence="1" type="ORF">CEE37_08485</name>
</gene>
<protein>
    <submittedName>
        <fullName evidence="1">Uncharacterized protein</fullName>
    </submittedName>
</protein>
<organism evidence="1 2">
    <name type="scientific">candidate division LCP-89 bacterium B3_LCP</name>
    <dbReference type="NCBI Taxonomy" id="2012998"/>
    <lineage>
        <taxon>Bacteria</taxon>
        <taxon>Pseudomonadati</taxon>
        <taxon>Bacteria division LCP-89</taxon>
    </lineage>
</organism>
<evidence type="ECO:0000313" key="1">
    <source>
        <dbReference type="EMBL" id="TKJ40354.1"/>
    </source>
</evidence>
<name>A0A532UZG9_UNCL8</name>
<dbReference type="Proteomes" id="UP000319619">
    <property type="component" value="Unassembled WGS sequence"/>
</dbReference>
<dbReference type="AlphaFoldDB" id="A0A532UZG9"/>